<accession>A0A485LIB4</accession>
<dbReference type="EMBL" id="CAADRA010006985">
    <property type="protein sequence ID" value="VFT97863.1"/>
    <property type="molecule type" value="Genomic_DNA"/>
</dbReference>
<evidence type="ECO:0000313" key="3">
    <source>
        <dbReference type="Proteomes" id="UP000332933"/>
    </source>
</evidence>
<evidence type="ECO:0000313" key="2">
    <source>
        <dbReference type="EMBL" id="VFT97863.1"/>
    </source>
</evidence>
<dbReference type="AlphaFoldDB" id="A0A485LIB4"/>
<evidence type="ECO:0000313" key="1">
    <source>
        <dbReference type="EMBL" id="KAF0687050.1"/>
    </source>
</evidence>
<name>A0A485LIB4_9STRA</name>
<dbReference type="Proteomes" id="UP000332933">
    <property type="component" value="Unassembled WGS sequence"/>
</dbReference>
<proteinExistence type="predicted"/>
<keyword evidence="3" id="KW-1185">Reference proteome</keyword>
<dbReference type="EMBL" id="VJMH01006959">
    <property type="protein sequence ID" value="KAF0687050.1"/>
    <property type="molecule type" value="Genomic_DNA"/>
</dbReference>
<reference evidence="1" key="2">
    <citation type="submission" date="2019-06" db="EMBL/GenBank/DDBJ databases">
        <title>Genomics analysis of Aphanomyces spp. identifies a new class of oomycete effector associated with host adaptation.</title>
        <authorList>
            <person name="Gaulin E."/>
        </authorList>
    </citation>
    <scope>NUCLEOTIDE SEQUENCE</scope>
    <source>
        <strain evidence="1">CBS 578.67</strain>
    </source>
</reference>
<reference evidence="2 3" key="1">
    <citation type="submission" date="2019-03" db="EMBL/GenBank/DDBJ databases">
        <authorList>
            <person name="Gaulin E."/>
            <person name="Dumas B."/>
        </authorList>
    </citation>
    <scope>NUCLEOTIDE SEQUENCE [LARGE SCALE GENOMIC DNA]</scope>
    <source>
        <strain evidence="2">CBS 568.67</strain>
    </source>
</reference>
<dbReference type="OrthoDB" id="75857at2759"/>
<organism evidence="2 3">
    <name type="scientific">Aphanomyces stellatus</name>
    <dbReference type="NCBI Taxonomy" id="120398"/>
    <lineage>
        <taxon>Eukaryota</taxon>
        <taxon>Sar</taxon>
        <taxon>Stramenopiles</taxon>
        <taxon>Oomycota</taxon>
        <taxon>Saprolegniomycetes</taxon>
        <taxon>Saprolegniales</taxon>
        <taxon>Verrucalvaceae</taxon>
        <taxon>Aphanomyces</taxon>
    </lineage>
</organism>
<gene>
    <name evidence="2" type="primary">Aste57867_21189</name>
    <name evidence="1" type="ORF">As57867_021121</name>
    <name evidence="2" type="ORF">ASTE57867_21189</name>
</gene>
<sequence length="369" mass="42890">MPAEFDDDAAHVAELLALLDKGLTSAETNKQYLVNYRKAKKAARMRLKQTVADLEALRDQLKSQPRMLPWREVARVLIDARRLSETQKITLGAQVAEHRELMREMAQWVGINTPTMPLGAQCMTWRHVSLPRDPTTRRLAKDWITQQMLHNMERMFQRHEFPAWDVHESIDSEASFDFHDDAEYTAVLRRDYTHTLPLKDVVDFVHATLPIQCHIPHYDARLPLVEDFIEGATRHVVVVTSANECANVLFGESLTPDRYVTVVQQIQDDERYPVGSAHRQRNRMIWSETRKMQDGTFRDRILVLMSHLLPHQNESSVSLQADALSWGFNISNCPDHLQHVQFPKLWLDAHNHEIIAQERQFFASRKHNK</sequence>
<protein>
    <submittedName>
        <fullName evidence="2">Aste57867_21189 protein</fullName>
    </submittedName>
</protein>